<evidence type="ECO:0000313" key="8">
    <source>
        <dbReference type="Proteomes" id="UP000822142"/>
    </source>
</evidence>
<dbReference type="SMART" id="SM00382">
    <property type="entry name" value="AAA"/>
    <property type="match status" value="1"/>
</dbReference>
<keyword evidence="5" id="KW-0175">Coiled coil</keyword>
<evidence type="ECO:0000256" key="2">
    <source>
        <dbReference type="ARBA" id="ARBA00022448"/>
    </source>
</evidence>
<evidence type="ECO:0000313" key="7">
    <source>
        <dbReference type="EMBL" id="NSJ85921.1"/>
    </source>
</evidence>
<dbReference type="PANTHER" id="PTHR42711">
    <property type="entry name" value="ABC TRANSPORTER ATP-BINDING PROTEIN"/>
    <property type="match status" value="1"/>
</dbReference>
<dbReference type="RefSeq" id="WP_173748948.1">
    <property type="nucleotide sequence ID" value="NZ_JAAITA010000006.1"/>
</dbReference>
<keyword evidence="3" id="KW-0547">Nucleotide-binding</keyword>
<dbReference type="GO" id="GO:0005524">
    <property type="term" value="F:ATP binding"/>
    <property type="evidence" value="ECO:0007669"/>
    <property type="project" value="UniProtKB-KW"/>
</dbReference>
<evidence type="ECO:0000259" key="6">
    <source>
        <dbReference type="PROSITE" id="PS50893"/>
    </source>
</evidence>
<dbReference type="PANTHER" id="PTHR42711:SF5">
    <property type="entry name" value="ABC TRANSPORTER ATP-BINDING PROTEIN NATA"/>
    <property type="match status" value="1"/>
</dbReference>
<dbReference type="InterPro" id="IPR003439">
    <property type="entry name" value="ABC_transporter-like_ATP-bd"/>
</dbReference>
<evidence type="ECO:0000256" key="4">
    <source>
        <dbReference type="ARBA" id="ARBA00022840"/>
    </source>
</evidence>
<dbReference type="InterPro" id="IPR017871">
    <property type="entry name" value="ABC_transporter-like_CS"/>
</dbReference>
<comment type="similarity">
    <text evidence="1">Belongs to the ABC transporter superfamily.</text>
</comment>
<name>A0ABX2I649_BLAHA</name>
<evidence type="ECO:0000256" key="1">
    <source>
        <dbReference type="ARBA" id="ARBA00005417"/>
    </source>
</evidence>
<dbReference type="Pfam" id="PF13732">
    <property type="entry name" value="DrrA1-3_C"/>
    <property type="match status" value="1"/>
</dbReference>
<protein>
    <submittedName>
        <fullName evidence="7">ATP-binding cassette domain-containing protein</fullName>
    </submittedName>
</protein>
<dbReference type="InterPro" id="IPR050763">
    <property type="entry name" value="ABC_transporter_ATP-binding"/>
</dbReference>
<accession>A0ABX2I649</accession>
<dbReference type="Proteomes" id="UP000822142">
    <property type="component" value="Unassembled WGS sequence"/>
</dbReference>
<keyword evidence="2" id="KW-0813">Transport</keyword>
<organism evidence="7 8">
    <name type="scientific">Blautia hansenii</name>
    <name type="common">Ruminococcus hansenii</name>
    <dbReference type="NCBI Taxonomy" id="1322"/>
    <lineage>
        <taxon>Bacteria</taxon>
        <taxon>Bacillati</taxon>
        <taxon>Bacillota</taxon>
        <taxon>Clostridia</taxon>
        <taxon>Lachnospirales</taxon>
        <taxon>Lachnospiraceae</taxon>
        <taxon>Blautia</taxon>
    </lineage>
</organism>
<dbReference type="SUPFAM" id="SSF52540">
    <property type="entry name" value="P-loop containing nucleoside triphosphate hydrolases"/>
    <property type="match status" value="1"/>
</dbReference>
<gene>
    <name evidence="7" type="ORF">G5A70_06990</name>
</gene>
<sequence length="298" mass="33913">MGLTVENLTKRFGEKTAIHHLNFVMEEPGVFGLLGTNGAGKTTTIRSILGIMQPDEGKALWNGKKITRDTLAFGYLPEERGIYMKAKVLEQLIYFGMLRGMKKAEAKQSAQELMEQLQVTEYQNMQAEKLSKGNQQKIQLIAAIIHRPQLIFLDEPFSGLDPVNAVVLRNLVKKLVKEGKYIILSTHQMETVEEYCKNLVILDRGKTLLSGTLKDIKRAYGRSNLIVSAEKDVRDIARQEGLEVFEERAAETEYKIQSEEMACRFLKHMLAEEIYPLKFQIMEPSLQEIFVKKAGESR</sequence>
<feature type="domain" description="ABC transporter" evidence="6">
    <location>
        <begin position="3"/>
        <end position="229"/>
    </location>
</feature>
<evidence type="ECO:0000256" key="3">
    <source>
        <dbReference type="ARBA" id="ARBA00022741"/>
    </source>
</evidence>
<keyword evidence="8" id="KW-1185">Reference proteome</keyword>
<evidence type="ECO:0000256" key="5">
    <source>
        <dbReference type="SAM" id="Coils"/>
    </source>
</evidence>
<feature type="coiled-coil region" evidence="5">
    <location>
        <begin position="103"/>
        <end position="130"/>
    </location>
</feature>
<dbReference type="InterPro" id="IPR027417">
    <property type="entry name" value="P-loop_NTPase"/>
</dbReference>
<dbReference type="Pfam" id="PF00005">
    <property type="entry name" value="ABC_tran"/>
    <property type="match status" value="1"/>
</dbReference>
<dbReference type="PROSITE" id="PS50893">
    <property type="entry name" value="ABC_TRANSPORTER_2"/>
    <property type="match status" value="1"/>
</dbReference>
<dbReference type="InterPro" id="IPR025302">
    <property type="entry name" value="DrrA1/2-like_C"/>
</dbReference>
<dbReference type="InterPro" id="IPR003593">
    <property type="entry name" value="AAA+_ATPase"/>
</dbReference>
<dbReference type="Gene3D" id="3.40.50.300">
    <property type="entry name" value="P-loop containing nucleotide triphosphate hydrolases"/>
    <property type="match status" value="1"/>
</dbReference>
<dbReference type="PROSITE" id="PS00211">
    <property type="entry name" value="ABC_TRANSPORTER_1"/>
    <property type="match status" value="1"/>
</dbReference>
<reference evidence="7 8" key="1">
    <citation type="journal article" date="2020" name="Cell Host Microbe">
        <title>Functional and Genomic Variation between Human-Derived Isolates of Lachnospiraceae Reveals Inter- and Intra-Species Diversity.</title>
        <authorList>
            <person name="Sorbara M.T."/>
            <person name="Littmann E.R."/>
            <person name="Fontana E."/>
            <person name="Moody T.U."/>
            <person name="Kohout C.E."/>
            <person name="Gjonbalaj M."/>
            <person name="Eaton V."/>
            <person name="Seok R."/>
            <person name="Leiner I.M."/>
            <person name="Pamer E.G."/>
        </authorList>
    </citation>
    <scope>NUCLEOTIDE SEQUENCE [LARGE SCALE GENOMIC DNA]</scope>
    <source>
        <strain evidence="7 8">MSK.15.26</strain>
    </source>
</reference>
<keyword evidence="4 7" id="KW-0067">ATP-binding</keyword>
<proteinExistence type="inferred from homology"/>
<dbReference type="EMBL" id="JAAITA010000006">
    <property type="protein sequence ID" value="NSJ85921.1"/>
    <property type="molecule type" value="Genomic_DNA"/>
</dbReference>
<comment type="caution">
    <text evidence="7">The sequence shown here is derived from an EMBL/GenBank/DDBJ whole genome shotgun (WGS) entry which is preliminary data.</text>
</comment>